<accession>A0A0E9VLV1</accession>
<protein>
    <submittedName>
        <fullName evidence="1">Uncharacterized protein</fullName>
    </submittedName>
</protein>
<organism evidence="1">
    <name type="scientific">Anguilla anguilla</name>
    <name type="common">European freshwater eel</name>
    <name type="synonym">Muraena anguilla</name>
    <dbReference type="NCBI Taxonomy" id="7936"/>
    <lineage>
        <taxon>Eukaryota</taxon>
        <taxon>Metazoa</taxon>
        <taxon>Chordata</taxon>
        <taxon>Craniata</taxon>
        <taxon>Vertebrata</taxon>
        <taxon>Euteleostomi</taxon>
        <taxon>Actinopterygii</taxon>
        <taxon>Neopterygii</taxon>
        <taxon>Teleostei</taxon>
        <taxon>Anguilliformes</taxon>
        <taxon>Anguillidae</taxon>
        <taxon>Anguilla</taxon>
    </lineage>
</organism>
<reference evidence="1" key="2">
    <citation type="journal article" date="2015" name="Fish Shellfish Immunol.">
        <title>Early steps in the European eel (Anguilla anguilla)-Vibrio vulnificus interaction in the gills: Role of the RtxA13 toxin.</title>
        <authorList>
            <person name="Callol A."/>
            <person name="Pajuelo D."/>
            <person name="Ebbesson L."/>
            <person name="Teles M."/>
            <person name="MacKenzie S."/>
            <person name="Amaro C."/>
        </authorList>
    </citation>
    <scope>NUCLEOTIDE SEQUENCE</scope>
</reference>
<reference evidence="1" key="1">
    <citation type="submission" date="2014-11" db="EMBL/GenBank/DDBJ databases">
        <authorList>
            <person name="Amaro Gonzalez C."/>
        </authorList>
    </citation>
    <scope>NUCLEOTIDE SEQUENCE</scope>
</reference>
<proteinExistence type="predicted"/>
<evidence type="ECO:0000313" key="1">
    <source>
        <dbReference type="EMBL" id="JAH79037.1"/>
    </source>
</evidence>
<sequence>MLHSLLTVTLCLRSTGMRTLSKPAPGI</sequence>
<dbReference type="EMBL" id="GBXM01029540">
    <property type="protein sequence ID" value="JAH79037.1"/>
    <property type="molecule type" value="Transcribed_RNA"/>
</dbReference>
<dbReference type="AlphaFoldDB" id="A0A0E9VLV1"/>
<name>A0A0E9VLV1_ANGAN</name>